<dbReference type="SUPFAM" id="SSF55961">
    <property type="entry name" value="Bet v1-like"/>
    <property type="match status" value="1"/>
</dbReference>
<feature type="domain" description="Coenzyme Q-binding protein COQ10 START" evidence="2">
    <location>
        <begin position="94"/>
        <end position="216"/>
    </location>
</feature>
<dbReference type="CDD" id="cd07817">
    <property type="entry name" value="SRPBCC_8"/>
    <property type="match status" value="1"/>
</dbReference>
<evidence type="ECO:0000313" key="4">
    <source>
        <dbReference type="Proteomes" id="UP001525890"/>
    </source>
</evidence>
<dbReference type="Gene3D" id="3.30.530.20">
    <property type="match status" value="1"/>
</dbReference>
<dbReference type="InterPro" id="IPR005031">
    <property type="entry name" value="COQ10_START"/>
</dbReference>
<evidence type="ECO:0000259" key="2">
    <source>
        <dbReference type="Pfam" id="PF03364"/>
    </source>
</evidence>
<accession>A0ABT2MWU5</accession>
<organism evidence="3 4">
    <name type="scientific">Laspinema palackyanum D2a</name>
    <dbReference type="NCBI Taxonomy" id="2953684"/>
    <lineage>
        <taxon>Bacteria</taxon>
        <taxon>Bacillati</taxon>
        <taxon>Cyanobacteriota</taxon>
        <taxon>Cyanophyceae</taxon>
        <taxon>Oscillatoriophycideae</taxon>
        <taxon>Oscillatoriales</taxon>
        <taxon>Laspinemataceae</taxon>
        <taxon>Laspinema</taxon>
        <taxon>Laspinema palackyanum</taxon>
    </lineage>
</organism>
<feature type="compositionally biased region" description="Polar residues" evidence="1">
    <location>
        <begin position="1"/>
        <end position="22"/>
    </location>
</feature>
<dbReference type="PANTHER" id="PTHR33824:SF7">
    <property type="entry name" value="POLYKETIDE CYCLASE_DEHYDRASE AND LIPID TRANSPORT SUPERFAMILY PROTEIN"/>
    <property type="match status" value="1"/>
</dbReference>
<proteinExistence type="predicted"/>
<keyword evidence="4" id="KW-1185">Reference proteome</keyword>
<evidence type="ECO:0000256" key="1">
    <source>
        <dbReference type="SAM" id="MobiDB-lite"/>
    </source>
</evidence>
<gene>
    <name evidence="3" type="ORF">NG799_23185</name>
</gene>
<feature type="region of interest" description="Disordered" evidence="1">
    <location>
        <begin position="1"/>
        <end position="26"/>
    </location>
</feature>
<comment type="caution">
    <text evidence="3">The sequence shown here is derived from an EMBL/GenBank/DDBJ whole genome shotgun (WGS) entry which is preliminary data.</text>
</comment>
<sequence>MSSTSDSVPNSEPRSPENATMSDTERWGSLIGGGAMVLMGLQQASLRGALLAIAGGGLAYRAATAETSLKSAVESAMQSTDKISVEQTVTIANRTPDELYHIWRNFENLPLFMKHLQSVQVLDEKRSHWVTKAPLNTTLEWDAEIITDQKNHLIAWTSVEDADIENSGFVRFQTAPGNRGTQVKVVLEYKPPGGKLTDAFAHLVGQSAEQQIRDDIRNFKMLAEAGEISTIEGQPSGAS</sequence>
<dbReference type="InterPro" id="IPR047137">
    <property type="entry name" value="ORF3"/>
</dbReference>
<reference evidence="3 4" key="1">
    <citation type="journal article" date="2022" name="Front. Microbiol.">
        <title>High genomic differentiation and limited gene flow indicate recent cryptic speciation within the genus Laspinema (cyanobacteria).</title>
        <authorList>
            <person name="Stanojkovic A."/>
            <person name="Skoupy S."/>
            <person name="Skaloud P."/>
            <person name="Dvorak P."/>
        </authorList>
    </citation>
    <scope>NUCLEOTIDE SEQUENCE [LARGE SCALE GENOMIC DNA]</scope>
    <source>
        <strain evidence="3 4">D2a</strain>
    </source>
</reference>
<evidence type="ECO:0000313" key="3">
    <source>
        <dbReference type="EMBL" id="MCT7969224.1"/>
    </source>
</evidence>
<dbReference type="RefSeq" id="WP_368008696.1">
    <property type="nucleotide sequence ID" value="NZ_JAMXFF010000045.1"/>
</dbReference>
<name>A0ABT2MWU5_9CYAN</name>
<dbReference type="InterPro" id="IPR023393">
    <property type="entry name" value="START-like_dom_sf"/>
</dbReference>
<dbReference type="PANTHER" id="PTHR33824">
    <property type="entry name" value="POLYKETIDE CYCLASE/DEHYDRASE AND LIPID TRANSPORT SUPERFAMILY PROTEIN"/>
    <property type="match status" value="1"/>
</dbReference>
<dbReference type="Proteomes" id="UP001525890">
    <property type="component" value="Unassembled WGS sequence"/>
</dbReference>
<dbReference type="EMBL" id="JAMXFF010000045">
    <property type="protein sequence ID" value="MCT7969224.1"/>
    <property type="molecule type" value="Genomic_DNA"/>
</dbReference>
<protein>
    <submittedName>
        <fullName evidence="3">SRPBCC family protein</fullName>
    </submittedName>
</protein>
<dbReference type="Pfam" id="PF03364">
    <property type="entry name" value="Polyketide_cyc"/>
    <property type="match status" value="1"/>
</dbReference>